<dbReference type="GO" id="GO:0046872">
    <property type="term" value="F:metal ion binding"/>
    <property type="evidence" value="ECO:0007669"/>
    <property type="project" value="UniProtKB-KW"/>
</dbReference>
<dbReference type="InterPro" id="IPR036909">
    <property type="entry name" value="Cyt_c-like_dom_sf"/>
</dbReference>
<evidence type="ECO:0000256" key="2">
    <source>
        <dbReference type="ARBA" id="ARBA00022723"/>
    </source>
</evidence>
<protein>
    <recommendedName>
        <fullName evidence="6">Cytochrome c domain-containing protein</fullName>
    </recommendedName>
</protein>
<organism evidence="7 8">
    <name type="scientific">Actinomarinicola tropica</name>
    <dbReference type="NCBI Taxonomy" id="2789776"/>
    <lineage>
        <taxon>Bacteria</taxon>
        <taxon>Bacillati</taxon>
        <taxon>Actinomycetota</taxon>
        <taxon>Acidimicrobiia</taxon>
        <taxon>Acidimicrobiales</taxon>
        <taxon>Iamiaceae</taxon>
        <taxon>Actinomarinicola</taxon>
    </lineage>
</organism>
<keyword evidence="5" id="KW-0812">Transmembrane</keyword>
<keyword evidence="5" id="KW-1133">Transmembrane helix</keyword>
<keyword evidence="1 4" id="KW-0349">Heme</keyword>
<dbReference type="InterPro" id="IPR009056">
    <property type="entry name" value="Cyt_c-like_dom"/>
</dbReference>
<dbReference type="EMBL" id="CP045851">
    <property type="protein sequence ID" value="QGG93800.1"/>
    <property type="molecule type" value="Genomic_DNA"/>
</dbReference>
<keyword evidence="2 4" id="KW-0479">Metal-binding</keyword>
<feature type="domain" description="Cytochrome c" evidence="6">
    <location>
        <begin position="115"/>
        <end position="221"/>
    </location>
</feature>
<accession>A0A5Q2RIZ3</accession>
<dbReference type="Gene3D" id="1.10.760.10">
    <property type="entry name" value="Cytochrome c-like domain"/>
    <property type="match status" value="2"/>
</dbReference>
<dbReference type="Proteomes" id="UP000334019">
    <property type="component" value="Chromosome"/>
</dbReference>
<evidence type="ECO:0000256" key="4">
    <source>
        <dbReference type="PROSITE-ProRule" id="PRU00433"/>
    </source>
</evidence>
<evidence type="ECO:0000313" key="8">
    <source>
        <dbReference type="Proteomes" id="UP000334019"/>
    </source>
</evidence>
<keyword evidence="5" id="KW-0472">Membrane</keyword>
<feature type="transmembrane region" description="Helical" evidence="5">
    <location>
        <begin position="76"/>
        <end position="97"/>
    </location>
</feature>
<dbReference type="GO" id="GO:0009055">
    <property type="term" value="F:electron transfer activity"/>
    <property type="evidence" value="ECO:0007669"/>
    <property type="project" value="InterPro"/>
</dbReference>
<gene>
    <name evidence="7" type="ORF">GH723_01000</name>
</gene>
<evidence type="ECO:0000256" key="1">
    <source>
        <dbReference type="ARBA" id="ARBA00022617"/>
    </source>
</evidence>
<evidence type="ECO:0000256" key="5">
    <source>
        <dbReference type="SAM" id="Phobius"/>
    </source>
</evidence>
<dbReference type="KEGG" id="atq:GH723_01000"/>
<feature type="domain" description="Cytochrome c" evidence="6">
    <location>
        <begin position="243"/>
        <end position="354"/>
    </location>
</feature>
<keyword evidence="8" id="KW-1185">Reference proteome</keyword>
<dbReference type="PROSITE" id="PS51007">
    <property type="entry name" value="CYTC"/>
    <property type="match status" value="2"/>
</dbReference>
<sequence>MEKLNVLEPVAGAVLANTQRTVGMVIVVLLAVGGVVLLWFNSRAARPELGSEIELAPNRKAYYPDEELEGRVLDRVLLMALALIALIAVGLPLYALAEPGRQENAIRYFESDTGVFANRGAGLYAPSEAGGLGCADCHGANGGGGVRSHILLDSDGEFVAQVQWQAPALNSVTLRYDDDEIRDILNYGRPGTPMAAWGTPGGGPLTTQQVDNLVDYLHVIAVEPEELQAQVTAEIDRSLEEGEFASLGEAVFNYGQFSGADSGTYSCARCHTMGWSYGDPQASGGGGTIGFSLRDGATLRRFPSAEEHAQFIADGSEFGIGYGVNGQGSGRMPGFGQTLTPQQIEAVVEYERGL</sequence>
<proteinExistence type="predicted"/>
<feature type="transmembrane region" description="Helical" evidence="5">
    <location>
        <begin position="20"/>
        <end position="40"/>
    </location>
</feature>
<dbReference type="GO" id="GO:0020037">
    <property type="term" value="F:heme binding"/>
    <property type="evidence" value="ECO:0007669"/>
    <property type="project" value="InterPro"/>
</dbReference>
<evidence type="ECO:0000259" key="6">
    <source>
        <dbReference type="PROSITE" id="PS51007"/>
    </source>
</evidence>
<dbReference type="SUPFAM" id="SSF46626">
    <property type="entry name" value="Cytochrome c"/>
    <property type="match status" value="2"/>
</dbReference>
<evidence type="ECO:0000313" key="7">
    <source>
        <dbReference type="EMBL" id="QGG93800.1"/>
    </source>
</evidence>
<name>A0A5Q2RIZ3_9ACTN</name>
<dbReference type="AlphaFoldDB" id="A0A5Q2RIZ3"/>
<reference evidence="7 8" key="1">
    <citation type="submission" date="2019-11" db="EMBL/GenBank/DDBJ databases">
        <authorList>
            <person name="He Y."/>
        </authorList>
    </citation>
    <scope>NUCLEOTIDE SEQUENCE [LARGE SCALE GENOMIC DNA]</scope>
    <source>
        <strain evidence="7 8">SCSIO 58843</strain>
    </source>
</reference>
<keyword evidence="3 4" id="KW-0408">Iron</keyword>
<evidence type="ECO:0000256" key="3">
    <source>
        <dbReference type="ARBA" id="ARBA00023004"/>
    </source>
</evidence>
<dbReference type="Pfam" id="PF00034">
    <property type="entry name" value="Cytochrom_C"/>
    <property type="match status" value="1"/>
</dbReference>